<evidence type="ECO:0000259" key="4">
    <source>
        <dbReference type="PROSITE" id="PS00623"/>
    </source>
</evidence>
<keyword evidence="6" id="KW-1185">Reference proteome</keyword>
<dbReference type="PANTHER" id="PTHR11552">
    <property type="entry name" value="GLUCOSE-METHANOL-CHOLINE GMC OXIDOREDUCTASE"/>
    <property type="match status" value="1"/>
</dbReference>
<feature type="binding site" evidence="2">
    <location>
        <position position="508"/>
    </location>
    <ligand>
        <name>FAD</name>
        <dbReference type="ChEBI" id="CHEBI:57692"/>
    </ligand>
</feature>
<dbReference type="EMBL" id="JAVYJV010000110">
    <property type="protein sequence ID" value="KAK4336639.1"/>
    <property type="molecule type" value="Genomic_DNA"/>
</dbReference>
<dbReference type="InterPro" id="IPR012132">
    <property type="entry name" value="GMC_OxRdtase"/>
</dbReference>
<protein>
    <recommendedName>
        <fullName evidence="4">Glucose-methanol-choline oxidoreductase N-terminal domain-containing protein</fullName>
    </recommendedName>
</protein>
<proteinExistence type="inferred from homology"/>
<dbReference type="Gene3D" id="3.30.560.10">
    <property type="entry name" value="Glucose Oxidase, domain 3"/>
    <property type="match status" value="1"/>
</dbReference>
<comment type="similarity">
    <text evidence="1 3">Belongs to the GMC oxidoreductase family.</text>
</comment>
<dbReference type="SUPFAM" id="SSF51905">
    <property type="entry name" value="FAD/NAD(P)-binding domain"/>
    <property type="match status" value="1"/>
</dbReference>
<dbReference type="InterPro" id="IPR036188">
    <property type="entry name" value="FAD/NAD-bd_sf"/>
</dbReference>
<evidence type="ECO:0000256" key="3">
    <source>
        <dbReference type="RuleBase" id="RU003968"/>
    </source>
</evidence>
<gene>
    <name evidence="5" type="ORF">RND71_043751</name>
</gene>
<dbReference type="InterPro" id="IPR000172">
    <property type="entry name" value="GMC_OxRdtase_N"/>
</dbReference>
<evidence type="ECO:0000256" key="2">
    <source>
        <dbReference type="PIRSR" id="PIRSR000137-2"/>
    </source>
</evidence>
<evidence type="ECO:0000313" key="6">
    <source>
        <dbReference type="Proteomes" id="UP001291623"/>
    </source>
</evidence>
<dbReference type="Pfam" id="PF00732">
    <property type="entry name" value="GMC_oxred_N"/>
    <property type="match status" value="1"/>
</dbReference>
<dbReference type="GO" id="GO:0016614">
    <property type="term" value="F:oxidoreductase activity, acting on CH-OH group of donors"/>
    <property type="evidence" value="ECO:0007669"/>
    <property type="project" value="InterPro"/>
</dbReference>
<dbReference type="Pfam" id="PF05199">
    <property type="entry name" value="GMC_oxred_C"/>
    <property type="match status" value="1"/>
</dbReference>
<dbReference type="GO" id="GO:0050660">
    <property type="term" value="F:flavin adenine dinucleotide binding"/>
    <property type="evidence" value="ECO:0007669"/>
    <property type="project" value="InterPro"/>
</dbReference>
<comment type="caution">
    <text evidence="5">The sequence shown here is derived from an EMBL/GenBank/DDBJ whole genome shotgun (WGS) entry which is preliminary data.</text>
</comment>
<dbReference type="SUPFAM" id="SSF54373">
    <property type="entry name" value="FAD-linked reductases, C-terminal domain"/>
    <property type="match status" value="1"/>
</dbReference>
<evidence type="ECO:0000256" key="1">
    <source>
        <dbReference type="ARBA" id="ARBA00010790"/>
    </source>
</evidence>
<feature type="domain" description="Glucose-methanol-choline oxidoreductase N-terminal" evidence="4">
    <location>
        <begin position="59"/>
        <end position="82"/>
    </location>
</feature>
<dbReference type="Gene3D" id="3.50.50.60">
    <property type="entry name" value="FAD/NAD(P)-binding domain"/>
    <property type="match status" value="1"/>
</dbReference>
<dbReference type="PIRSF" id="PIRSF000137">
    <property type="entry name" value="Alcohol_oxidase"/>
    <property type="match status" value="1"/>
</dbReference>
<keyword evidence="3" id="KW-0285">Flavoprotein</keyword>
<dbReference type="PROSITE" id="PS00623">
    <property type="entry name" value="GMC_OXRED_1"/>
    <property type="match status" value="1"/>
</dbReference>
<feature type="binding site" evidence="2">
    <location>
        <position position="61"/>
    </location>
    <ligand>
        <name>FAD</name>
        <dbReference type="ChEBI" id="CHEBI:57692"/>
    </ligand>
</feature>
<name>A0AAE1UTJ4_9SOLA</name>
<accession>A0AAE1UTJ4</accession>
<dbReference type="InterPro" id="IPR007867">
    <property type="entry name" value="GMC_OxRtase_C"/>
</dbReference>
<dbReference type="PANTHER" id="PTHR11552:SF227">
    <property type="entry name" value="GLUCOSE DEHYDROGENASE [FAD, QUINONE]-LIKE PROTEIN"/>
    <property type="match status" value="1"/>
</dbReference>
<sequence>MYEYSVLLLEAGGSESLLSDIPIVAATLQMTPIDWAYQSEPQQQACFGLINRRSRWPRGRVLGGSSVLNYMLYVRGNSRDYNNWHNLGNPGWNWRNVLPLFIKSEDNQGTDNLAPGYHGTGGYLTVNTPQDLSLVGQVFTKAGEYLGYSTLDYNGPIQAGFSVPQGTTRDGARCSTSKAFLRPARERPNLHVLTFSYATQVLFNKDRKAVAVKFDRFGLTHIVHARQEIILSGGSINTAQLLMLSGIGPADHLNSLGIPVIANLPVGHNLQDHIYTGIHFLVNDGTTLHQRKIANIPNILKYFGSGSGPFTSLGGVEGLGFIKTKFTNYTDDYPDFEIHMVSGSPASDDGQTFRKVQGFTREFWTQYYQPKLKYETFSMYPVMLRPKSKGYIELRSADPYEPPIIEPQYLTEDQDIKSMVEAMKISIALGLTPVYRELGSQLFDTQMPGCEQYVLWSDEYLACHARTYTATLYHPVGTARMGPRDDRRSVVDPRLNVIGVKNLRIADGSIMPEIVSGNTNAPIIMIGEKCAMLIKEDIGYKEDSMNNFFNGANGLDSEGFDMLFDDAASNQNLRSGNTDFDFVNRILEEAIEVGSQKKR</sequence>
<organism evidence="5 6">
    <name type="scientific">Anisodus tanguticus</name>
    <dbReference type="NCBI Taxonomy" id="243964"/>
    <lineage>
        <taxon>Eukaryota</taxon>
        <taxon>Viridiplantae</taxon>
        <taxon>Streptophyta</taxon>
        <taxon>Embryophyta</taxon>
        <taxon>Tracheophyta</taxon>
        <taxon>Spermatophyta</taxon>
        <taxon>Magnoliopsida</taxon>
        <taxon>eudicotyledons</taxon>
        <taxon>Gunneridae</taxon>
        <taxon>Pentapetalae</taxon>
        <taxon>asterids</taxon>
        <taxon>lamiids</taxon>
        <taxon>Solanales</taxon>
        <taxon>Solanaceae</taxon>
        <taxon>Solanoideae</taxon>
        <taxon>Hyoscyameae</taxon>
        <taxon>Anisodus</taxon>
    </lineage>
</organism>
<dbReference type="Proteomes" id="UP001291623">
    <property type="component" value="Unassembled WGS sequence"/>
</dbReference>
<reference evidence="5" key="1">
    <citation type="submission" date="2023-12" db="EMBL/GenBank/DDBJ databases">
        <title>Genome assembly of Anisodus tanguticus.</title>
        <authorList>
            <person name="Wang Y.-J."/>
        </authorList>
    </citation>
    <scope>NUCLEOTIDE SEQUENCE</scope>
    <source>
        <strain evidence="5">KB-2021</strain>
        <tissue evidence="5">Leaf</tissue>
    </source>
</reference>
<evidence type="ECO:0000313" key="5">
    <source>
        <dbReference type="EMBL" id="KAK4336639.1"/>
    </source>
</evidence>
<keyword evidence="2 3" id="KW-0274">FAD</keyword>
<dbReference type="AlphaFoldDB" id="A0AAE1UTJ4"/>
<comment type="cofactor">
    <cofactor evidence="2">
        <name>FAD</name>
        <dbReference type="ChEBI" id="CHEBI:57692"/>
    </cofactor>
</comment>